<dbReference type="EMBL" id="FNPI01000032">
    <property type="protein sequence ID" value="SDZ68124.1"/>
    <property type="molecule type" value="Genomic_DNA"/>
</dbReference>
<evidence type="ECO:0000256" key="1">
    <source>
        <dbReference type="HAMAP-Rule" id="MF_01506"/>
    </source>
</evidence>
<dbReference type="HAMAP" id="MF_01506">
    <property type="entry name" value="Tlp"/>
    <property type="match status" value="1"/>
</dbReference>
<dbReference type="OrthoDB" id="1799076at2"/>
<dbReference type="GO" id="GO:0030436">
    <property type="term" value="P:asexual sporulation"/>
    <property type="evidence" value="ECO:0007669"/>
    <property type="project" value="UniProtKB-UniRule"/>
</dbReference>
<proteinExistence type="evidence at transcript level"/>
<dbReference type="AlphaFoldDB" id="A0A1H3V0D0"/>
<name>A0A1H3V0D0_9BACI</name>
<organism evidence="3 4">
    <name type="scientific">Evansella caseinilytica</name>
    <dbReference type="NCBI Taxonomy" id="1503961"/>
    <lineage>
        <taxon>Bacteria</taxon>
        <taxon>Bacillati</taxon>
        <taxon>Bacillota</taxon>
        <taxon>Bacilli</taxon>
        <taxon>Bacillales</taxon>
        <taxon>Bacillaceae</taxon>
        <taxon>Evansella</taxon>
    </lineage>
</organism>
<comment type="induction">
    <text evidence="1">Expressed only in the forespore compartment of sporulating cells.</text>
</comment>
<sequence>MAKPDDRSNNVERLTNMAENTRKNMEAAEETLANENLSADDKEAIQAKNQRRQQSIESFKAEIADEKNDRKSGRH</sequence>
<feature type="region of interest" description="Disordered" evidence="2">
    <location>
        <begin position="46"/>
        <end position="75"/>
    </location>
</feature>
<dbReference type="Pfam" id="PF19824">
    <property type="entry name" value="Tlp"/>
    <property type="match status" value="1"/>
</dbReference>
<dbReference type="GO" id="GO:0030435">
    <property type="term" value="P:sporulation resulting in formation of a cellular spore"/>
    <property type="evidence" value="ECO:0007669"/>
    <property type="project" value="UniProtKB-KW"/>
</dbReference>
<evidence type="ECO:0000256" key="2">
    <source>
        <dbReference type="SAM" id="MobiDB-lite"/>
    </source>
</evidence>
<feature type="region of interest" description="Disordered" evidence="2">
    <location>
        <begin position="1"/>
        <end position="23"/>
    </location>
</feature>
<feature type="compositionally biased region" description="Basic and acidic residues" evidence="2">
    <location>
        <begin position="1"/>
        <end position="10"/>
    </location>
</feature>
<evidence type="ECO:0000313" key="4">
    <source>
        <dbReference type="Proteomes" id="UP000198935"/>
    </source>
</evidence>
<accession>A0A1H3V0D0</accession>
<dbReference type="NCBIfam" id="TIGR03090">
    <property type="entry name" value="SASP_tlp"/>
    <property type="match status" value="1"/>
</dbReference>
<dbReference type="InterPro" id="IPR017524">
    <property type="entry name" value="SASP_thioredoxin-like"/>
</dbReference>
<comment type="similarity">
    <text evidence="1">Belongs to the Tlp family.</text>
</comment>
<reference evidence="4" key="1">
    <citation type="submission" date="2016-10" db="EMBL/GenBank/DDBJ databases">
        <authorList>
            <person name="Varghese N."/>
            <person name="Submissions S."/>
        </authorList>
    </citation>
    <scope>NUCLEOTIDE SEQUENCE [LARGE SCALE GENOMIC DNA]</scope>
    <source>
        <strain evidence="4">SP</strain>
    </source>
</reference>
<dbReference type="Proteomes" id="UP000198935">
    <property type="component" value="Unassembled WGS sequence"/>
</dbReference>
<feature type="compositionally biased region" description="Basic and acidic residues" evidence="2">
    <location>
        <begin position="59"/>
        <end position="75"/>
    </location>
</feature>
<evidence type="ECO:0000313" key="3">
    <source>
        <dbReference type="EMBL" id="SDZ68124.1"/>
    </source>
</evidence>
<dbReference type="STRING" id="1503961.SAMN05421736_1327"/>
<keyword evidence="4" id="KW-1185">Reference proteome</keyword>
<comment type="subcellular location">
    <subcellularLocation>
        <location evidence="1">Spore core</location>
    </subcellularLocation>
</comment>
<keyword evidence="1" id="KW-0749">Sporulation</keyword>
<protein>
    <recommendedName>
        <fullName evidence="1">Small, acid-soluble spore protein Tlp</fullName>
    </recommendedName>
</protein>
<gene>
    <name evidence="1" type="primary">tlp</name>
    <name evidence="3" type="ORF">SAMN05421736_1327</name>
</gene>